<dbReference type="Proteomes" id="UP000244817">
    <property type="component" value="Unassembled WGS sequence"/>
</dbReference>
<sequence length="123" mass="13921">MSDQPIQSYTEEVRTLIEERLRIRGATLEQSLRRAGRLLPPWARRAGHTLTQAQLHSTHPELHRRIDGAAVEKAHQSLVQHLQTLDPNARRKTLVLGILGSISFGLLTVAGALITYLWWRGFV</sequence>
<proteinExistence type="predicted"/>
<reference evidence="2 3" key="1">
    <citation type="submission" date="2018-04" db="EMBL/GenBank/DDBJ databases">
        <title>Pelagivirga bohaiensis gen. nov., sp. nov., a bacterium isolated from the Bohai Sea.</title>
        <authorList>
            <person name="Ji X."/>
        </authorList>
    </citation>
    <scope>NUCLEOTIDE SEQUENCE [LARGE SCALE GENOMIC DNA]</scope>
    <source>
        <strain evidence="2 3">BH-SD16</strain>
    </source>
</reference>
<dbReference type="EMBL" id="QCYG01000005">
    <property type="protein sequence ID" value="PVA06683.1"/>
    <property type="molecule type" value="Genomic_DNA"/>
</dbReference>
<keyword evidence="1" id="KW-0472">Membrane</keyword>
<keyword evidence="3" id="KW-1185">Reference proteome</keyword>
<comment type="caution">
    <text evidence="2">The sequence shown here is derived from an EMBL/GenBank/DDBJ whole genome shotgun (WGS) entry which is preliminary data.</text>
</comment>
<evidence type="ECO:0000313" key="2">
    <source>
        <dbReference type="EMBL" id="PVA06683.1"/>
    </source>
</evidence>
<evidence type="ECO:0000313" key="3">
    <source>
        <dbReference type="Proteomes" id="UP000244817"/>
    </source>
</evidence>
<organism evidence="2 3">
    <name type="scientific">Thalassorhabdomicrobium marinisediminis</name>
    <dbReference type="NCBI Taxonomy" id="2170577"/>
    <lineage>
        <taxon>Bacteria</taxon>
        <taxon>Pseudomonadati</taxon>
        <taxon>Pseudomonadota</taxon>
        <taxon>Alphaproteobacteria</taxon>
        <taxon>Rhodobacterales</taxon>
        <taxon>Paracoccaceae</taxon>
        <taxon>Thalassorhabdomicrobium</taxon>
    </lineage>
</organism>
<evidence type="ECO:0000256" key="1">
    <source>
        <dbReference type="SAM" id="Phobius"/>
    </source>
</evidence>
<feature type="transmembrane region" description="Helical" evidence="1">
    <location>
        <begin position="94"/>
        <end position="119"/>
    </location>
</feature>
<dbReference type="OrthoDB" id="7874312at2"/>
<keyword evidence="1" id="KW-1133">Transmembrane helix</keyword>
<gene>
    <name evidence="2" type="ORF">DC363_09135</name>
</gene>
<dbReference type="RefSeq" id="WP_108640841.1">
    <property type="nucleotide sequence ID" value="NZ_QCYG01000005.1"/>
</dbReference>
<accession>A0A2T7FWY6</accession>
<name>A0A2T7FWY6_9RHOB</name>
<keyword evidence="1" id="KW-0812">Transmembrane</keyword>
<dbReference type="AlphaFoldDB" id="A0A2T7FWY6"/>
<protein>
    <submittedName>
        <fullName evidence="2">Uncharacterized protein</fullName>
    </submittedName>
</protein>